<dbReference type="InterPro" id="IPR014729">
    <property type="entry name" value="Rossmann-like_a/b/a_fold"/>
</dbReference>
<evidence type="ECO:0000313" key="3">
    <source>
        <dbReference type="EMBL" id="RMH91701.1"/>
    </source>
</evidence>
<dbReference type="OrthoDB" id="9809813at2"/>
<dbReference type="AlphaFoldDB" id="A0A3M2HPQ5"/>
<feature type="transmembrane region" description="Helical" evidence="1">
    <location>
        <begin position="34"/>
        <end position="55"/>
    </location>
</feature>
<gene>
    <name evidence="3" type="ORF">EA797_02830</name>
</gene>
<keyword evidence="1" id="KW-0472">Membrane</keyword>
<organism evidence="3 4">
    <name type="scientific">Stutzerimonas zhaodongensis</name>
    <dbReference type="NCBI Taxonomy" id="1176257"/>
    <lineage>
        <taxon>Bacteria</taxon>
        <taxon>Pseudomonadati</taxon>
        <taxon>Pseudomonadota</taxon>
        <taxon>Gammaproteobacteria</taxon>
        <taxon>Pseudomonadales</taxon>
        <taxon>Pseudomonadaceae</taxon>
        <taxon>Stutzerimonas</taxon>
    </lineage>
</organism>
<reference evidence="3 4" key="1">
    <citation type="submission" date="2018-10" db="EMBL/GenBank/DDBJ databases">
        <title>Pseudomonas zhaodongensis NEAU-ST5-21(T) genome.</title>
        <authorList>
            <person name="Peng J."/>
            <person name="Liu Z.-P."/>
        </authorList>
    </citation>
    <scope>NUCLEOTIDE SEQUENCE [LARGE SCALE GENOMIC DNA]</scope>
    <source>
        <strain evidence="3 4">NEAU-ST5-21</strain>
    </source>
</reference>
<proteinExistence type="predicted"/>
<evidence type="ECO:0000256" key="1">
    <source>
        <dbReference type="SAM" id="Phobius"/>
    </source>
</evidence>
<dbReference type="PANTHER" id="PTHR30336:SF4">
    <property type="entry name" value="ENVELOPE BIOGENESIS FACTOR ELYC"/>
    <property type="match status" value="1"/>
</dbReference>
<protein>
    <submittedName>
        <fullName evidence="3">YdcF family protein</fullName>
    </submittedName>
</protein>
<keyword evidence="1" id="KW-0812">Transmembrane</keyword>
<name>A0A3M2HPQ5_9GAMM</name>
<dbReference type="InterPro" id="IPR003848">
    <property type="entry name" value="DUF218"/>
</dbReference>
<dbReference type="EMBL" id="RFFM01000001">
    <property type="protein sequence ID" value="RMH91701.1"/>
    <property type="molecule type" value="Genomic_DNA"/>
</dbReference>
<dbReference type="InterPro" id="IPR051599">
    <property type="entry name" value="Cell_Envelope_Assoc"/>
</dbReference>
<dbReference type="CDD" id="cd06259">
    <property type="entry name" value="YdcF-like"/>
    <property type="match status" value="1"/>
</dbReference>
<dbReference type="PANTHER" id="PTHR30336">
    <property type="entry name" value="INNER MEMBRANE PROTEIN, PROBABLE PERMEASE"/>
    <property type="match status" value="1"/>
</dbReference>
<evidence type="ECO:0000313" key="4">
    <source>
        <dbReference type="Proteomes" id="UP000269774"/>
    </source>
</evidence>
<dbReference type="GO" id="GO:0043164">
    <property type="term" value="P:Gram-negative-bacterium-type cell wall biogenesis"/>
    <property type="evidence" value="ECO:0007669"/>
    <property type="project" value="TreeGrafter"/>
</dbReference>
<dbReference type="RefSeq" id="WP_122163670.1">
    <property type="nucleotide sequence ID" value="NZ_JAMOIB010000008.1"/>
</dbReference>
<accession>A0A3M2HPQ5</accession>
<dbReference type="GO" id="GO:0005886">
    <property type="term" value="C:plasma membrane"/>
    <property type="evidence" value="ECO:0007669"/>
    <property type="project" value="TreeGrafter"/>
</dbReference>
<dbReference type="Pfam" id="PF02698">
    <property type="entry name" value="DUF218"/>
    <property type="match status" value="1"/>
</dbReference>
<evidence type="ECO:0000259" key="2">
    <source>
        <dbReference type="Pfam" id="PF02698"/>
    </source>
</evidence>
<comment type="caution">
    <text evidence="3">The sequence shown here is derived from an EMBL/GenBank/DDBJ whole genome shotgun (WGS) entry which is preliminary data.</text>
</comment>
<feature type="domain" description="DUF218" evidence="2">
    <location>
        <begin position="81"/>
        <end position="244"/>
    </location>
</feature>
<keyword evidence="1" id="KW-1133">Transmembrane helix</keyword>
<dbReference type="Proteomes" id="UP000269774">
    <property type="component" value="Unassembled WGS sequence"/>
</dbReference>
<sequence>MPIRYFFKQLLLPPGGLLLLLLAAWWLRRRAPRLAALCFVLGFSGLWLMSLPVTVEWAARMLESEVALERSEWSGLQGRAQAIVVLGAGREQADPAWGSDQPSHIALERLRYASRLAGASGLPILASGGLHYGEPPSEALLAAETLERDFSTETRWLEERSRTTWENARYSAEMLKAAGVKRIVLVTSASHMPRSRWCFEEVGLEVIAAPVGFLGVLHGRPFGGWLPETKAIWQNGMLLNEAVGMLVYPLLYAGDTAD</sequence>
<dbReference type="GO" id="GO:0000270">
    <property type="term" value="P:peptidoglycan metabolic process"/>
    <property type="evidence" value="ECO:0007669"/>
    <property type="project" value="TreeGrafter"/>
</dbReference>
<feature type="transmembrane region" description="Helical" evidence="1">
    <location>
        <begin position="6"/>
        <end position="27"/>
    </location>
</feature>
<dbReference type="Gene3D" id="3.40.50.620">
    <property type="entry name" value="HUPs"/>
    <property type="match status" value="1"/>
</dbReference>
<keyword evidence="4" id="KW-1185">Reference proteome</keyword>